<proteinExistence type="predicted"/>
<comment type="caution">
    <text evidence="2">The sequence shown here is derived from an EMBL/GenBank/DDBJ whole genome shotgun (WGS) entry which is preliminary data.</text>
</comment>
<evidence type="ECO:0000313" key="3">
    <source>
        <dbReference type="Proteomes" id="UP001054837"/>
    </source>
</evidence>
<feature type="compositionally biased region" description="Basic residues" evidence="1">
    <location>
        <begin position="56"/>
        <end position="71"/>
    </location>
</feature>
<sequence>MPFAVKCPSQINRKPITPQSRADDAGSTHLKLKSSSQINQKPITPQSRADDAGSTHLKRKRASRSRNSGRF</sequence>
<evidence type="ECO:0000256" key="1">
    <source>
        <dbReference type="SAM" id="MobiDB-lite"/>
    </source>
</evidence>
<protein>
    <submittedName>
        <fullName evidence="2">Uncharacterized protein</fullName>
    </submittedName>
</protein>
<gene>
    <name evidence="2" type="ORF">CDAR_501261</name>
</gene>
<accession>A0AAV4R7G2</accession>
<keyword evidence="3" id="KW-1185">Reference proteome</keyword>
<feature type="compositionally biased region" description="Polar residues" evidence="1">
    <location>
        <begin position="9"/>
        <end position="20"/>
    </location>
</feature>
<evidence type="ECO:0000313" key="2">
    <source>
        <dbReference type="EMBL" id="GIY16271.1"/>
    </source>
</evidence>
<dbReference type="Proteomes" id="UP001054837">
    <property type="component" value="Unassembled WGS sequence"/>
</dbReference>
<feature type="region of interest" description="Disordered" evidence="1">
    <location>
        <begin position="1"/>
        <end position="71"/>
    </location>
</feature>
<organism evidence="2 3">
    <name type="scientific">Caerostris darwini</name>
    <dbReference type="NCBI Taxonomy" id="1538125"/>
    <lineage>
        <taxon>Eukaryota</taxon>
        <taxon>Metazoa</taxon>
        <taxon>Ecdysozoa</taxon>
        <taxon>Arthropoda</taxon>
        <taxon>Chelicerata</taxon>
        <taxon>Arachnida</taxon>
        <taxon>Araneae</taxon>
        <taxon>Araneomorphae</taxon>
        <taxon>Entelegynae</taxon>
        <taxon>Araneoidea</taxon>
        <taxon>Araneidae</taxon>
        <taxon>Caerostris</taxon>
    </lineage>
</organism>
<dbReference type="EMBL" id="BPLQ01005666">
    <property type="protein sequence ID" value="GIY16271.1"/>
    <property type="molecule type" value="Genomic_DNA"/>
</dbReference>
<name>A0AAV4R7G2_9ARAC</name>
<dbReference type="AlphaFoldDB" id="A0AAV4R7G2"/>
<feature type="compositionally biased region" description="Polar residues" evidence="1">
    <location>
        <begin position="33"/>
        <end position="47"/>
    </location>
</feature>
<reference evidence="2 3" key="1">
    <citation type="submission" date="2021-06" db="EMBL/GenBank/DDBJ databases">
        <title>Caerostris darwini draft genome.</title>
        <authorList>
            <person name="Kono N."/>
            <person name="Arakawa K."/>
        </authorList>
    </citation>
    <scope>NUCLEOTIDE SEQUENCE [LARGE SCALE GENOMIC DNA]</scope>
</reference>